<evidence type="ECO:0000313" key="2">
    <source>
        <dbReference type="Proteomes" id="UP000249341"/>
    </source>
</evidence>
<evidence type="ECO:0008006" key="3">
    <source>
        <dbReference type="Google" id="ProtNLM"/>
    </source>
</evidence>
<sequence>MGGLRQRCAERLRGLRVPDPFDLDQFCAEVSASRGKPLQRRPLSGLGPGAPCGLWLGLPSADYVFYDPETSPLHAEHIVLHEIAHMLCDHQPKGDLSALLFPDLDPALIGHVLGRAGYTTDQEREAELLASMIRNARLSAGSETTLTRITDALGANGLGANNLGATGR</sequence>
<protein>
    <recommendedName>
        <fullName evidence="3">IrrE N-terminal-like domain-containing protein</fullName>
    </recommendedName>
</protein>
<dbReference type="Proteomes" id="UP000249341">
    <property type="component" value="Unassembled WGS sequence"/>
</dbReference>
<reference evidence="1 2" key="1">
    <citation type="submission" date="2018-06" db="EMBL/GenBank/DDBJ databases">
        <title>Genomic Encyclopedia of Type Strains, Phase III (KMG-III): the genomes of soil and plant-associated and newly described type strains.</title>
        <authorList>
            <person name="Whitman W."/>
        </authorList>
    </citation>
    <scope>NUCLEOTIDE SEQUENCE [LARGE SCALE GENOMIC DNA]</scope>
    <source>
        <strain evidence="1 2">CGMCC 4.7090</strain>
    </source>
</reference>
<organism evidence="1 2">
    <name type="scientific">Actinoplanes lutulentus</name>
    <dbReference type="NCBI Taxonomy" id="1287878"/>
    <lineage>
        <taxon>Bacteria</taxon>
        <taxon>Bacillati</taxon>
        <taxon>Actinomycetota</taxon>
        <taxon>Actinomycetes</taxon>
        <taxon>Micromonosporales</taxon>
        <taxon>Micromonosporaceae</taxon>
        <taxon>Actinoplanes</taxon>
    </lineage>
</organism>
<dbReference type="OrthoDB" id="4144896at2"/>
<gene>
    <name evidence="1" type="ORF">B0I29_11860</name>
</gene>
<evidence type="ECO:0000313" key="1">
    <source>
        <dbReference type="EMBL" id="RAK29268.1"/>
    </source>
</evidence>
<name>A0A327ZAW3_9ACTN</name>
<dbReference type="RefSeq" id="WP_111652968.1">
    <property type="nucleotide sequence ID" value="NZ_JACHWI010000003.1"/>
</dbReference>
<accession>A0A327ZAW3</accession>
<dbReference type="EMBL" id="QLMJ01000018">
    <property type="protein sequence ID" value="RAK29268.1"/>
    <property type="molecule type" value="Genomic_DNA"/>
</dbReference>
<comment type="caution">
    <text evidence="1">The sequence shown here is derived from an EMBL/GenBank/DDBJ whole genome shotgun (WGS) entry which is preliminary data.</text>
</comment>
<dbReference type="AlphaFoldDB" id="A0A327ZAW3"/>
<proteinExistence type="predicted"/>
<keyword evidence="2" id="KW-1185">Reference proteome</keyword>